<dbReference type="Proteomes" id="UP000578688">
    <property type="component" value="Unassembled WGS sequence"/>
</dbReference>
<evidence type="ECO:0000313" key="1">
    <source>
        <dbReference type="EMBL" id="NYH71427.1"/>
    </source>
</evidence>
<reference evidence="1 2" key="1">
    <citation type="submission" date="2020-07" db="EMBL/GenBank/DDBJ databases">
        <title>Genomic analyses of the natural microbiome of Caenorhabditis elegans.</title>
        <authorList>
            <person name="Samuel B."/>
        </authorList>
    </citation>
    <scope>NUCLEOTIDE SEQUENCE [LARGE SCALE GENOMIC DNA]</scope>
    <source>
        <strain evidence="1 2">BIGb0408</strain>
    </source>
</reference>
<comment type="caution">
    <text evidence="1">The sequence shown here is derived from an EMBL/GenBank/DDBJ whole genome shotgun (WGS) entry which is preliminary data.</text>
</comment>
<gene>
    <name evidence="1" type="ORF">FHR27_000037</name>
</gene>
<accession>A0A7Y9XHP4</accession>
<evidence type="ECO:0000313" key="2">
    <source>
        <dbReference type="Proteomes" id="UP000578688"/>
    </source>
</evidence>
<protein>
    <submittedName>
        <fullName evidence="1">Uncharacterized protein</fullName>
    </submittedName>
</protein>
<organism evidence="1 2">
    <name type="scientific">Phytopseudomonas flavescens</name>
    <dbReference type="NCBI Taxonomy" id="29435"/>
    <lineage>
        <taxon>Bacteria</taxon>
        <taxon>Pseudomonadati</taxon>
        <taxon>Pseudomonadota</taxon>
        <taxon>Gammaproteobacteria</taxon>
        <taxon>Pseudomonadales</taxon>
        <taxon>Pseudomonadaceae</taxon>
        <taxon>Phytopseudomonas</taxon>
    </lineage>
</organism>
<proteinExistence type="predicted"/>
<keyword evidence="2" id="KW-1185">Reference proteome</keyword>
<dbReference type="RefSeq" id="WP_156152752.1">
    <property type="nucleotide sequence ID" value="NZ_JACBYV010000001.1"/>
</dbReference>
<dbReference type="EMBL" id="JACBYV010000001">
    <property type="protein sequence ID" value="NYH71427.1"/>
    <property type="molecule type" value="Genomic_DNA"/>
</dbReference>
<name>A0A7Y9XHP4_9GAMM</name>
<dbReference type="AlphaFoldDB" id="A0A7Y9XHP4"/>
<sequence length="92" mass="10301">MDAPSRLAGVEVLIHHSINIIIIRLDISRQCDSYHWRRGASQPQESIITIDANDAEQQVFAYNIRGDELITIGFREKPVVSPVHHPLVSASS</sequence>